<dbReference type="GO" id="GO:0006567">
    <property type="term" value="P:L-threonine catabolic process"/>
    <property type="evidence" value="ECO:0007669"/>
    <property type="project" value="InterPro"/>
</dbReference>
<evidence type="ECO:0000256" key="4">
    <source>
        <dbReference type="ARBA" id="ARBA00022898"/>
    </source>
</evidence>
<dbReference type="Proteomes" id="UP000291213">
    <property type="component" value="Unassembled WGS sequence"/>
</dbReference>
<dbReference type="GO" id="GO:0003941">
    <property type="term" value="F:L-serine ammonia-lyase activity"/>
    <property type="evidence" value="ECO:0007669"/>
    <property type="project" value="TreeGrafter"/>
</dbReference>
<dbReference type="PROSITE" id="PS51671">
    <property type="entry name" value="ACT"/>
    <property type="match status" value="1"/>
</dbReference>
<comment type="similarity">
    <text evidence="2">Belongs to the serine/threonine dehydratase family.</text>
</comment>
<protein>
    <recommendedName>
        <fullName evidence="3">threonine ammonia-lyase</fullName>
        <ecNumber evidence="3">4.3.1.19</ecNumber>
    </recommendedName>
</protein>
<dbReference type="InterPro" id="IPR002912">
    <property type="entry name" value="ACT_dom"/>
</dbReference>
<name>A0A401H8H6_AERPX</name>
<sequence length="411" mass="44255">MSEEVEALRLADEIFRLSSEARGYVARGAHVTPLDKSTTLSRITGAEVYLKLENLQKTGSFKVRGPLFKLGRALEKGSVEGVVAASAGNHAQGVAYAASFYGLKSVIVMPELAPPAKVKATRSYGAEVVLHGRVVDEAFKLAEKIAEERGYMLVHPFDDLEIMAGNGTIAWEAYEQGGRFDTVIVPVGGGGLISGIVSVVRKLMPGVKVIGVEAEAAPKFVESFKEGKPIEVEVTHSLADGLVTKKPGRLTYPIVKHLVDKVVAVDEHEIASAMYLLLERSKILAEGAGAAGVAALLARVVKPKGKTLVIVSGGNADLTSIEKVILVGLAREGRIARITGVIPDIPGQLYKVLEVIAEKRCNVVDIIHDRLHPRISPGMARVTIVLEVPERMLLFELLEDLRDMGYKFVID</sequence>
<dbReference type="GO" id="GO:0006565">
    <property type="term" value="P:L-serine catabolic process"/>
    <property type="evidence" value="ECO:0007669"/>
    <property type="project" value="TreeGrafter"/>
</dbReference>
<evidence type="ECO:0000256" key="2">
    <source>
        <dbReference type="ARBA" id="ARBA00010869"/>
    </source>
</evidence>
<dbReference type="RefSeq" id="WP_131159739.1">
    <property type="nucleotide sequence ID" value="NZ_BDMD01000017.1"/>
</dbReference>
<dbReference type="SUPFAM" id="SSF53686">
    <property type="entry name" value="Tryptophan synthase beta subunit-like PLP-dependent enzymes"/>
    <property type="match status" value="1"/>
</dbReference>
<dbReference type="AlphaFoldDB" id="A0A401H8H6"/>
<evidence type="ECO:0000313" key="8">
    <source>
        <dbReference type="Proteomes" id="UP000291213"/>
    </source>
</evidence>
<evidence type="ECO:0000259" key="6">
    <source>
        <dbReference type="PROSITE" id="PS51671"/>
    </source>
</evidence>
<dbReference type="EC" id="4.3.1.19" evidence="3"/>
<dbReference type="GO" id="GO:0009097">
    <property type="term" value="P:isoleucine biosynthetic process"/>
    <property type="evidence" value="ECO:0007669"/>
    <property type="project" value="TreeGrafter"/>
</dbReference>
<feature type="domain" description="ACT" evidence="6">
    <location>
        <begin position="337"/>
        <end position="411"/>
    </location>
</feature>
<dbReference type="FunFam" id="3.40.50.1100:FF:000007">
    <property type="entry name" value="L-threonine dehydratase catabolic TdcB"/>
    <property type="match status" value="1"/>
</dbReference>
<evidence type="ECO:0000256" key="3">
    <source>
        <dbReference type="ARBA" id="ARBA00012096"/>
    </source>
</evidence>
<dbReference type="InterPro" id="IPR044561">
    <property type="entry name" value="ACT_ThrD-II-like"/>
</dbReference>
<dbReference type="InterPro" id="IPR005789">
    <property type="entry name" value="Thr_deHydtase_catblc"/>
</dbReference>
<dbReference type="Pfam" id="PF00291">
    <property type="entry name" value="PALP"/>
    <property type="match status" value="1"/>
</dbReference>
<dbReference type="InterPro" id="IPR045865">
    <property type="entry name" value="ACT-like_dom_sf"/>
</dbReference>
<dbReference type="FunFam" id="3.40.50.1100:FF:000005">
    <property type="entry name" value="Threonine dehydratase catabolic"/>
    <property type="match status" value="1"/>
</dbReference>
<proteinExistence type="inferred from homology"/>
<dbReference type="SUPFAM" id="SSF55021">
    <property type="entry name" value="ACT-like"/>
    <property type="match status" value="1"/>
</dbReference>
<dbReference type="CDD" id="cd04886">
    <property type="entry name" value="ACT_ThrD-II-like"/>
    <property type="match status" value="1"/>
</dbReference>
<dbReference type="PANTHER" id="PTHR48078">
    <property type="entry name" value="THREONINE DEHYDRATASE, MITOCHONDRIAL-RELATED"/>
    <property type="match status" value="1"/>
</dbReference>
<comment type="caution">
    <text evidence="7">The sequence shown here is derived from an EMBL/GenBank/DDBJ whole genome shotgun (WGS) entry which is preliminary data.</text>
</comment>
<evidence type="ECO:0000256" key="5">
    <source>
        <dbReference type="ARBA" id="ARBA00023239"/>
    </source>
</evidence>
<dbReference type="InterPro" id="IPR050147">
    <property type="entry name" value="Ser/Thr_Dehydratase"/>
</dbReference>
<dbReference type="GO" id="GO:0004794">
    <property type="term" value="F:threonine deaminase activity"/>
    <property type="evidence" value="ECO:0007669"/>
    <property type="project" value="UniProtKB-EC"/>
</dbReference>
<dbReference type="CDD" id="cd01562">
    <property type="entry name" value="Thr-dehyd"/>
    <property type="match status" value="1"/>
</dbReference>
<evidence type="ECO:0000313" key="7">
    <source>
        <dbReference type="EMBL" id="GBF08688.1"/>
    </source>
</evidence>
<evidence type="ECO:0000256" key="1">
    <source>
        <dbReference type="ARBA" id="ARBA00001933"/>
    </source>
</evidence>
<reference evidence="7 8" key="1">
    <citation type="submission" date="2017-02" db="EMBL/GenBank/DDBJ databases">
        <title>isolation and characterization of a novel temperate virus Aeropyrum globular virus 1 infecting hyperthermophilic archaeon Aeropyrum.</title>
        <authorList>
            <person name="Yumiya M."/>
            <person name="Yoshida T."/>
            <person name="Sako Y."/>
        </authorList>
    </citation>
    <scope>NUCLEOTIDE SEQUENCE [LARGE SCALE GENOMIC DNA]</scope>
    <source>
        <strain evidence="7 8">YK1-12-2013</strain>
    </source>
</reference>
<dbReference type="OrthoDB" id="9915at2157"/>
<dbReference type="InterPro" id="IPR036052">
    <property type="entry name" value="TrpB-like_PALP_sf"/>
</dbReference>
<dbReference type="PANTHER" id="PTHR48078:SF6">
    <property type="entry name" value="L-THREONINE DEHYDRATASE CATABOLIC TDCB"/>
    <property type="match status" value="1"/>
</dbReference>
<keyword evidence="4" id="KW-0663">Pyridoxal phosphate</keyword>
<dbReference type="InterPro" id="IPR001926">
    <property type="entry name" value="TrpB-like_PALP"/>
</dbReference>
<dbReference type="NCBIfam" id="TIGR01127">
    <property type="entry name" value="ilvA_1Cterm"/>
    <property type="match status" value="1"/>
</dbReference>
<dbReference type="Gene3D" id="3.40.50.1100">
    <property type="match status" value="2"/>
</dbReference>
<keyword evidence="5" id="KW-0456">Lyase</keyword>
<organism evidence="7 8">
    <name type="scientific">Aeropyrum pernix</name>
    <dbReference type="NCBI Taxonomy" id="56636"/>
    <lineage>
        <taxon>Archaea</taxon>
        <taxon>Thermoproteota</taxon>
        <taxon>Thermoprotei</taxon>
        <taxon>Desulfurococcales</taxon>
        <taxon>Desulfurococcaceae</taxon>
        <taxon>Aeropyrum</taxon>
    </lineage>
</organism>
<gene>
    <name evidence="7" type="ORF">apy_04130</name>
</gene>
<accession>A0A401H8H6</accession>
<comment type="cofactor">
    <cofactor evidence="1">
        <name>pyridoxal 5'-phosphate</name>
        <dbReference type="ChEBI" id="CHEBI:597326"/>
    </cofactor>
</comment>
<dbReference type="EMBL" id="BDMD01000017">
    <property type="protein sequence ID" value="GBF08688.1"/>
    <property type="molecule type" value="Genomic_DNA"/>
</dbReference>